<dbReference type="Proteomes" id="UP001215151">
    <property type="component" value="Unassembled WGS sequence"/>
</dbReference>
<dbReference type="EMBL" id="JAPEVG010001138">
    <property type="protein sequence ID" value="KAJ8453854.1"/>
    <property type="molecule type" value="Genomic_DNA"/>
</dbReference>
<protein>
    <submittedName>
        <fullName evidence="1">Uncharacterized protein</fullName>
    </submittedName>
</protein>
<dbReference type="AlphaFoldDB" id="A0AAD7X461"/>
<evidence type="ECO:0000313" key="1">
    <source>
        <dbReference type="EMBL" id="KAJ8453854.1"/>
    </source>
</evidence>
<reference evidence="1" key="1">
    <citation type="submission" date="2022-11" db="EMBL/GenBank/DDBJ databases">
        <title>Genome Sequence of Cubamyces cubensis.</title>
        <authorList>
            <person name="Buettner E."/>
        </authorList>
    </citation>
    <scope>NUCLEOTIDE SEQUENCE</scope>
    <source>
        <strain evidence="1">MPL-01</strain>
    </source>
</reference>
<comment type="caution">
    <text evidence="1">The sequence shown here is derived from an EMBL/GenBank/DDBJ whole genome shotgun (WGS) entry which is preliminary data.</text>
</comment>
<gene>
    <name evidence="1" type="ORF">ONZ51_g13364</name>
</gene>
<keyword evidence="2" id="KW-1185">Reference proteome</keyword>
<proteinExistence type="predicted"/>
<accession>A0AAD7X461</accession>
<name>A0AAD7X461_9APHY</name>
<sequence length="161" mass="18207">MLVPALRELRVSNVKFRDPDPSSGAWWPDKLAYLKGDIPSLASLRIQRPVRSLEVDVTLEKDEEEEEVNESAWDPAPLFDVFQRASPVELSIGMQTSLDLAFWQTYAPALPRLRCLKLVVEESHRNHPEIANWLENITKPAPTGLRVALSFREFCNAGPSV</sequence>
<organism evidence="1 2">
    <name type="scientific">Trametes cubensis</name>
    <dbReference type="NCBI Taxonomy" id="1111947"/>
    <lineage>
        <taxon>Eukaryota</taxon>
        <taxon>Fungi</taxon>
        <taxon>Dikarya</taxon>
        <taxon>Basidiomycota</taxon>
        <taxon>Agaricomycotina</taxon>
        <taxon>Agaricomycetes</taxon>
        <taxon>Polyporales</taxon>
        <taxon>Polyporaceae</taxon>
        <taxon>Trametes</taxon>
    </lineage>
</organism>
<evidence type="ECO:0000313" key="2">
    <source>
        <dbReference type="Proteomes" id="UP001215151"/>
    </source>
</evidence>